<sequence>MLVRTLSMALRSALFYGLAGTVVLVDAQTTTVASKVDAAQCLGSTLATTIASPGDATALGQACPTYAGTVTVDPQSSQDLTFSGLQTLGGNLVIKELANSINIYFPDLTNIVGNGNLWLTGTQPVYVSFQSLAVIGNLYMKDWGSSTGINGEHTISTLLSAGSLQVRNITWLLNTGLTSVKLPSSASLAASVDITNNSYLSSVALAGSFSGTIDIYNNGQLKKADTLSLDLSSQLAELQPENERRELPATIDPRELEATSPKKAGPVSIYELPVKAG</sequence>
<dbReference type="AlphaFoldDB" id="A0A6H0XVR5"/>
<dbReference type="EMBL" id="CP051141">
    <property type="protein sequence ID" value="QIW98708.1"/>
    <property type="molecule type" value="Genomic_DNA"/>
</dbReference>
<keyword evidence="4" id="KW-1185">Reference proteome</keyword>
<dbReference type="OrthoDB" id="536881at2759"/>
<evidence type="ECO:0000313" key="4">
    <source>
        <dbReference type="Proteomes" id="UP000503462"/>
    </source>
</evidence>
<name>A0A6H0XVR5_9PEZI</name>
<organism evidence="3 4">
    <name type="scientific">Peltaster fructicola</name>
    <dbReference type="NCBI Taxonomy" id="286661"/>
    <lineage>
        <taxon>Eukaryota</taxon>
        <taxon>Fungi</taxon>
        <taxon>Dikarya</taxon>
        <taxon>Ascomycota</taxon>
        <taxon>Pezizomycotina</taxon>
        <taxon>Dothideomycetes</taxon>
        <taxon>Dothideomycetes incertae sedis</taxon>
        <taxon>Peltaster</taxon>
    </lineage>
</organism>
<protein>
    <recommendedName>
        <fullName evidence="5">Receptor L-domain domain-containing protein</fullName>
    </recommendedName>
</protein>
<evidence type="ECO:0000256" key="1">
    <source>
        <dbReference type="SAM" id="MobiDB-lite"/>
    </source>
</evidence>
<gene>
    <name evidence="3" type="ORF">AMS68_004226</name>
</gene>
<proteinExistence type="predicted"/>
<feature type="compositionally biased region" description="Basic and acidic residues" evidence="1">
    <location>
        <begin position="241"/>
        <end position="257"/>
    </location>
</feature>
<dbReference type="Proteomes" id="UP000503462">
    <property type="component" value="Chromosome 3"/>
</dbReference>
<accession>A0A6H0XVR5</accession>
<feature type="chain" id="PRO_5026337657" description="Receptor L-domain domain-containing protein" evidence="2">
    <location>
        <begin position="28"/>
        <end position="277"/>
    </location>
</feature>
<reference evidence="3 4" key="1">
    <citation type="journal article" date="2016" name="Sci. Rep.">
        <title>Peltaster fructicola genome reveals evolution from an invasive phytopathogen to an ectophytic parasite.</title>
        <authorList>
            <person name="Xu C."/>
            <person name="Chen H."/>
            <person name="Gleason M.L."/>
            <person name="Xu J.R."/>
            <person name="Liu H."/>
            <person name="Zhang R."/>
            <person name="Sun G."/>
        </authorList>
    </citation>
    <scope>NUCLEOTIDE SEQUENCE [LARGE SCALE GENOMIC DNA]</scope>
    <source>
        <strain evidence="3 4">LNHT1506</strain>
    </source>
</reference>
<evidence type="ECO:0008006" key="5">
    <source>
        <dbReference type="Google" id="ProtNLM"/>
    </source>
</evidence>
<feature type="signal peptide" evidence="2">
    <location>
        <begin position="1"/>
        <end position="27"/>
    </location>
</feature>
<dbReference type="SUPFAM" id="SSF52058">
    <property type="entry name" value="L domain-like"/>
    <property type="match status" value="1"/>
</dbReference>
<evidence type="ECO:0000313" key="3">
    <source>
        <dbReference type="EMBL" id="QIW98708.1"/>
    </source>
</evidence>
<evidence type="ECO:0000256" key="2">
    <source>
        <dbReference type="SAM" id="SignalP"/>
    </source>
</evidence>
<feature type="region of interest" description="Disordered" evidence="1">
    <location>
        <begin position="239"/>
        <end position="264"/>
    </location>
</feature>
<keyword evidence="2" id="KW-0732">Signal</keyword>